<evidence type="ECO:0000256" key="2">
    <source>
        <dbReference type="ARBA" id="ARBA00022801"/>
    </source>
</evidence>
<keyword evidence="2 4" id="KW-0378">Hydrolase</keyword>
<dbReference type="Gene3D" id="3.30.980.20">
    <property type="entry name" value="Putative mannosyl-3-phosphoglycerate phosphatase, domain 2"/>
    <property type="match status" value="1"/>
</dbReference>
<dbReference type="EMBL" id="DROD01000180">
    <property type="protein sequence ID" value="HHJ52043.1"/>
    <property type="molecule type" value="Genomic_DNA"/>
</dbReference>
<dbReference type="SUPFAM" id="SSF56784">
    <property type="entry name" value="HAD-like"/>
    <property type="match status" value="1"/>
</dbReference>
<dbReference type="GO" id="GO:0046872">
    <property type="term" value="F:metal ion binding"/>
    <property type="evidence" value="ECO:0007669"/>
    <property type="project" value="UniProtKB-KW"/>
</dbReference>
<dbReference type="InterPro" id="IPR006379">
    <property type="entry name" value="HAD-SF_hydro_IIB"/>
</dbReference>
<feature type="non-terminal residue" evidence="4">
    <location>
        <position position="1"/>
    </location>
</feature>
<gene>
    <name evidence="4" type="ORF">ENJ89_02505</name>
</gene>
<dbReference type="GO" id="GO:0005737">
    <property type="term" value="C:cytoplasm"/>
    <property type="evidence" value="ECO:0007669"/>
    <property type="project" value="InterPro"/>
</dbReference>
<dbReference type="InterPro" id="IPR036412">
    <property type="entry name" value="HAD-like_sf"/>
</dbReference>
<keyword evidence="3" id="KW-0460">Magnesium</keyword>
<organism evidence="4">
    <name type="scientific">Caldithrix abyssi</name>
    <dbReference type="NCBI Taxonomy" id="187145"/>
    <lineage>
        <taxon>Bacteria</taxon>
        <taxon>Pseudomonadati</taxon>
        <taxon>Calditrichota</taxon>
        <taxon>Calditrichia</taxon>
        <taxon>Calditrichales</taxon>
        <taxon>Calditrichaceae</taxon>
        <taxon>Caldithrix</taxon>
    </lineage>
</organism>
<name>A0A7V5PN29_CALAY</name>
<dbReference type="NCBIfam" id="TIGR01484">
    <property type="entry name" value="HAD-SF-IIB"/>
    <property type="match status" value="1"/>
</dbReference>
<keyword evidence="1" id="KW-0479">Metal-binding</keyword>
<dbReference type="Gene3D" id="3.40.50.1000">
    <property type="entry name" value="HAD superfamily/HAD-like"/>
    <property type="match status" value="1"/>
</dbReference>
<protein>
    <submittedName>
        <fullName evidence="4">HAD-IIB family hydrolase</fullName>
    </submittedName>
</protein>
<dbReference type="AlphaFoldDB" id="A0A7V5PN29"/>
<accession>A0A7V5PN29</accession>
<evidence type="ECO:0000313" key="4">
    <source>
        <dbReference type="EMBL" id="HHJ52043.1"/>
    </source>
</evidence>
<dbReference type="InterPro" id="IPR006381">
    <property type="entry name" value="HAD-SF-IIB-MPGP"/>
</dbReference>
<evidence type="ECO:0000256" key="3">
    <source>
        <dbReference type="ARBA" id="ARBA00022842"/>
    </source>
</evidence>
<dbReference type="InterPro" id="IPR023214">
    <property type="entry name" value="HAD_sf"/>
</dbReference>
<proteinExistence type="predicted"/>
<dbReference type="GO" id="GO:0050531">
    <property type="term" value="F:mannosyl-3-phosphoglycerate phosphatase activity"/>
    <property type="evidence" value="ECO:0007669"/>
    <property type="project" value="InterPro"/>
</dbReference>
<dbReference type="Proteomes" id="UP000886124">
    <property type="component" value="Unassembled WGS sequence"/>
</dbReference>
<dbReference type="GO" id="GO:0051479">
    <property type="term" value="P:mannosylglycerate biosynthetic process"/>
    <property type="evidence" value="ECO:0007669"/>
    <property type="project" value="InterPro"/>
</dbReference>
<reference evidence="4" key="1">
    <citation type="journal article" date="2020" name="mSystems">
        <title>Genome- and Community-Level Interaction Insights into Carbon Utilization and Element Cycling Functions of Hydrothermarchaeota in Hydrothermal Sediment.</title>
        <authorList>
            <person name="Zhou Z."/>
            <person name="Liu Y."/>
            <person name="Xu W."/>
            <person name="Pan J."/>
            <person name="Luo Z.H."/>
            <person name="Li M."/>
        </authorList>
    </citation>
    <scope>NUCLEOTIDE SEQUENCE [LARGE SCALE GENOMIC DNA]</scope>
    <source>
        <strain evidence="4">HyVt-527</strain>
    </source>
</reference>
<evidence type="ECO:0000256" key="1">
    <source>
        <dbReference type="ARBA" id="ARBA00022723"/>
    </source>
</evidence>
<dbReference type="NCBIfam" id="TIGR01486">
    <property type="entry name" value="HAD-SF-IIB-MPGP"/>
    <property type="match status" value="1"/>
</dbReference>
<sequence>FCTSKTFSEAHALQQQMGISDPFIVENGSALFFNKQQFTVKQSDWNEAGAFYVKIFGKPRSEIVPFLRELERHLNTRLTGFSQMSLERIQQYTGLKQHNVQLALQREFSEPFVSENGPLNLEQAQTFAGQAGFRIVRGNRFYHLLGLCDKGTAVRYLIDFFAQRLKPAPTTIGLGDSPNDREMLEAVNHRICVRRPDGSYALMVQGRNWYCTQATGPSGWAEAIFKLIH</sequence>
<comment type="caution">
    <text evidence="4">The sequence shown here is derived from an EMBL/GenBank/DDBJ whole genome shotgun (WGS) entry which is preliminary data.</text>
</comment>